<dbReference type="InterPro" id="IPR027417">
    <property type="entry name" value="P-loop_NTPase"/>
</dbReference>
<dbReference type="PANTHER" id="PTHR42939:SF1">
    <property type="entry name" value="ABC TRANSPORTER ATP-BINDING PROTEIN ALBC-RELATED"/>
    <property type="match status" value="1"/>
</dbReference>
<evidence type="ECO:0000259" key="4">
    <source>
        <dbReference type="PROSITE" id="PS50893"/>
    </source>
</evidence>
<evidence type="ECO:0000313" key="6">
    <source>
        <dbReference type="Proteomes" id="UP001207626"/>
    </source>
</evidence>
<organism evidence="5 6">
    <name type="scientific">Paenibacillus apiarius</name>
    <dbReference type="NCBI Taxonomy" id="46240"/>
    <lineage>
        <taxon>Bacteria</taxon>
        <taxon>Bacillati</taxon>
        <taxon>Bacillota</taxon>
        <taxon>Bacilli</taxon>
        <taxon>Bacillales</taxon>
        <taxon>Paenibacillaceae</taxon>
        <taxon>Paenibacillus</taxon>
    </lineage>
</organism>
<keyword evidence="1" id="KW-0813">Transport</keyword>
<proteinExistence type="predicted"/>
<dbReference type="Proteomes" id="UP001207626">
    <property type="component" value="Unassembled WGS sequence"/>
</dbReference>
<dbReference type="PANTHER" id="PTHR42939">
    <property type="entry name" value="ABC TRANSPORTER ATP-BINDING PROTEIN ALBC-RELATED"/>
    <property type="match status" value="1"/>
</dbReference>
<dbReference type="InterPro" id="IPR003439">
    <property type="entry name" value="ABC_transporter-like_ATP-bd"/>
</dbReference>
<protein>
    <submittedName>
        <fullName evidence="5">ABC transporter ATP-binding protein</fullName>
    </submittedName>
</protein>
<keyword evidence="3 5" id="KW-0067">ATP-binding</keyword>
<dbReference type="GO" id="GO:0005524">
    <property type="term" value="F:ATP binding"/>
    <property type="evidence" value="ECO:0007669"/>
    <property type="project" value="UniProtKB-KW"/>
</dbReference>
<dbReference type="SMART" id="SM00382">
    <property type="entry name" value="AAA"/>
    <property type="match status" value="1"/>
</dbReference>
<evidence type="ECO:0000256" key="3">
    <source>
        <dbReference type="ARBA" id="ARBA00022840"/>
    </source>
</evidence>
<feature type="domain" description="ABC transporter" evidence="4">
    <location>
        <begin position="5"/>
        <end position="230"/>
    </location>
</feature>
<reference evidence="5 6" key="1">
    <citation type="submission" date="2022-05" db="EMBL/GenBank/DDBJ databases">
        <title>Genome Sequencing of Bee-Associated Microbes.</title>
        <authorList>
            <person name="Dunlap C."/>
        </authorList>
    </citation>
    <scope>NUCLEOTIDE SEQUENCE [LARGE SCALE GENOMIC DNA]</scope>
    <source>
        <strain evidence="5 6">NRRL NRS-1438</strain>
    </source>
</reference>
<comment type="caution">
    <text evidence="5">The sequence shown here is derived from an EMBL/GenBank/DDBJ whole genome shotgun (WGS) entry which is preliminary data.</text>
</comment>
<dbReference type="InterPro" id="IPR003593">
    <property type="entry name" value="AAA+_ATPase"/>
</dbReference>
<name>A0ABT4DX35_9BACL</name>
<evidence type="ECO:0000256" key="1">
    <source>
        <dbReference type="ARBA" id="ARBA00022448"/>
    </source>
</evidence>
<keyword evidence="6" id="KW-1185">Reference proteome</keyword>
<dbReference type="Pfam" id="PF00005">
    <property type="entry name" value="ABC_tran"/>
    <property type="match status" value="1"/>
</dbReference>
<evidence type="ECO:0000256" key="2">
    <source>
        <dbReference type="ARBA" id="ARBA00022741"/>
    </source>
</evidence>
<dbReference type="InterPro" id="IPR051782">
    <property type="entry name" value="ABC_Transporter_VariousFunc"/>
</dbReference>
<keyword evidence="2" id="KW-0547">Nucleotide-binding</keyword>
<dbReference type="Gene3D" id="3.40.50.300">
    <property type="entry name" value="P-loop containing nucleotide triphosphate hydrolases"/>
    <property type="match status" value="1"/>
</dbReference>
<accession>A0ABT4DX35</accession>
<evidence type="ECO:0000313" key="5">
    <source>
        <dbReference type="EMBL" id="MCY9521927.1"/>
    </source>
</evidence>
<dbReference type="PROSITE" id="PS50893">
    <property type="entry name" value="ABC_TRANSPORTER_2"/>
    <property type="match status" value="1"/>
</dbReference>
<dbReference type="EMBL" id="JAMDLW010000029">
    <property type="protein sequence ID" value="MCY9521927.1"/>
    <property type="molecule type" value="Genomic_DNA"/>
</dbReference>
<gene>
    <name evidence="5" type="ORF">M5X09_20025</name>
</gene>
<dbReference type="CDD" id="cd03230">
    <property type="entry name" value="ABC_DR_subfamily_A"/>
    <property type="match status" value="1"/>
</dbReference>
<sequence>MSHVVEVRELTKSYGNVNAVQNVSFVMKEDKIYGLLGRNGAGKTTIMHLMTAQLFPTSGSIRLFGEDPFENNRVLSQVCFIKESQKYPDTFRIKDVLAVSAFFFPEWDSELASRLLEDFRLPPRRIVKKLSRGMLSALGVVVGLASRAPLTLFDEPYLGLDAVARSIFYDRLIEDYTKHPRTIVLSTHLIDEVSRILEHIIVIDDGKLLIDEDADSLRERAFTAVGTASKVERFMKERQVLQRDTFGALASVTIMGPLSPEERKQAAVLDIELASVSLQKLIVHLTGNHPSGREGGDER</sequence>
<dbReference type="RefSeq" id="WP_087431646.1">
    <property type="nucleotide sequence ID" value="NZ_JAMDLV010000053.1"/>
</dbReference>
<dbReference type="SUPFAM" id="SSF52540">
    <property type="entry name" value="P-loop containing nucleoside triphosphate hydrolases"/>
    <property type="match status" value="1"/>
</dbReference>